<dbReference type="AlphaFoldDB" id="A0A0A1UPB7"/>
<accession>A0A0A1UPB7</accession>
<proteinExistence type="predicted"/>
<organism evidence="1 2">
    <name type="scientific">Metarhizium robertsii</name>
    <dbReference type="NCBI Taxonomy" id="568076"/>
    <lineage>
        <taxon>Eukaryota</taxon>
        <taxon>Fungi</taxon>
        <taxon>Dikarya</taxon>
        <taxon>Ascomycota</taxon>
        <taxon>Pezizomycotina</taxon>
        <taxon>Sordariomycetes</taxon>
        <taxon>Hypocreomycetidae</taxon>
        <taxon>Hypocreales</taxon>
        <taxon>Clavicipitaceae</taxon>
        <taxon>Metarhizium</taxon>
    </lineage>
</organism>
<sequence>MAKTYIPLPNFSTAPPPQGPLDLGHIVKTLSPGDFPAPLNRKSRVTIDADDLQPLDTKHGYRTTRKELLSGNFGVWAQLASVFGVGIEGGVTYERSADDVVTVDRLETSTFIPTQAYIKQALSSPPVQLYLSVTKRAKPVYLITGLKVACGVSLESQRSVTKGARLKLGFAPQGVPADGGPDVGVERMREEGFSFTGSSDFVMAARVEKITVDNKGGGEAKTKLYLKGASMEDADETREEGGLELGVGDVSEDELAGLAAEFQATKFVRWDNANLGEDMWMIPAGLDG</sequence>
<protein>
    <submittedName>
        <fullName evidence="1">Uncharacterized protein</fullName>
    </submittedName>
</protein>
<comment type="caution">
    <text evidence="1">The sequence shown here is derived from an EMBL/GenBank/DDBJ whole genome shotgun (WGS) entry which is preliminary data.</text>
</comment>
<evidence type="ECO:0000313" key="1">
    <source>
        <dbReference type="EMBL" id="EXU96517.1"/>
    </source>
</evidence>
<dbReference type="eggNOG" id="ENOG502SRWX">
    <property type="taxonomic scope" value="Eukaryota"/>
</dbReference>
<dbReference type="EMBL" id="JELW01000049">
    <property type="protein sequence ID" value="EXU96517.1"/>
    <property type="molecule type" value="Genomic_DNA"/>
</dbReference>
<dbReference type="Proteomes" id="UP000030151">
    <property type="component" value="Unassembled WGS sequence"/>
</dbReference>
<reference evidence="1 2" key="1">
    <citation type="submission" date="2014-02" db="EMBL/GenBank/DDBJ databases">
        <title>The genome sequence of the entomopathogenic fungus Metarhizium robertsii ARSEF 2575.</title>
        <authorList>
            <person name="Giuliano Garisto Donzelli B."/>
            <person name="Roe B.A."/>
            <person name="Macmil S.L."/>
            <person name="Krasnoff S.B."/>
            <person name="Gibson D.M."/>
        </authorList>
    </citation>
    <scope>NUCLEOTIDE SEQUENCE [LARGE SCALE GENOMIC DNA]</scope>
    <source>
        <strain evidence="1 2">ARSEF 2575</strain>
    </source>
</reference>
<evidence type="ECO:0000313" key="2">
    <source>
        <dbReference type="Proteomes" id="UP000030151"/>
    </source>
</evidence>
<gene>
    <name evidence="1" type="ORF">X797_010478</name>
</gene>
<name>A0A0A1UPB7_9HYPO</name>
<dbReference type="HOGENOM" id="CLU_057547_4_2_1"/>